<evidence type="ECO:0000259" key="9">
    <source>
        <dbReference type="PROSITE" id="PS50146"/>
    </source>
</evidence>
<dbReference type="Pfam" id="PF19279">
    <property type="entry name" value="YegS_C"/>
    <property type="match status" value="1"/>
</dbReference>
<dbReference type="SUPFAM" id="SSF111331">
    <property type="entry name" value="NAD kinase/diacylglycerol kinase-like"/>
    <property type="match status" value="1"/>
</dbReference>
<dbReference type="InterPro" id="IPR045540">
    <property type="entry name" value="YegS/DAGK_C"/>
</dbReference>
<reference evidence="10" key="2">
    <citation type="journal article" date="2021" name="PeerJ">
        <title>Extensive microbial diversity within the chicken gut microbiome revealed by metagenomics and culture.</title>
        <authorList>
            <person name="Gilroy R."/>
            <person name="Ravi A."/>
            <person name="Getino M."/>
            <person name="Pursley I."/>
            <person name="Horton D.L."/>
            <person name="Alikhan N.F."/>
            <person name="Baker D."/>
            <person name="Gharbi K."/>
            <person name="Hall N."/>
            <person name="Watson M."/>
            <person name="Adriaenssens E.M."/>
            <person name="Foster-Nyarko E."/>
            <person name="Jarju S."/>
            <person name="Secka A."/>
            <person name="Antonio M."/>
            <person name="Oren A."/>
            <person name="Chaudhuri R.R."/>
            <person name="La Ragione R."/>
            <person name="Hildebrand F."/>
            <person name="Pallen M.J."/>
        </authorList>
    </citation>
    <scope>NUCLEOTIDE SEQUENCE</scope>
    <source>
        <strain evidence="10">ChiHcec3-6078</strain>
    </source>
</reference>
<name>A0A9D1I1D0_9FIRM</name>
<dbReference type="PANTHER" id="PTHR12358">
    <property type="entry name" value="SPHINGOSINE KINASE"/>
    <property type="match status" value="1"/>
</dbReference>
<evidence type="ECO:0000256" key="5">
    <source>
        <dbReference type="ARBA" id="ARBA00022777"/>
    </source>
</evidence>
<dbReference type="Proteomes" id="UP000824090">
    <property type="component" value="Unassembled WGS sequence"/>
</dbReference>
<keyword evidence="7" id="KW-0444">Lipid biosynthesis</keyword>
<evidence type="ECO:0000256" key="3">
    <source>
        <dbReference type="ARBA" id="ARBA00022679"/>
    </source>
</evidence>
<dbReference type="Gene3D" id="2.60.200.40">
    <property type="match status" value="1"/>
</dbReference>
<dbReference type="Gene3D" id="3.40.50.10330">
    <property type="entry name" value="Probable inorganic polyphosphate/atp-NAD kinase, domain 1"/>
    <property type="match status" value="1"/>
</dbReference>
<dbReference type="SMART" id="SM00046">
    <property type="entry name" value="DAGKc"/>
    <property type="match status" value="1"/>
</dbReference>
<dbReference type="GO" id="GO:0016301">
    <property type="term" value="F:kinase activity"/>
    <property type="evidence" value="ECO:0007669"/>
    <property type="project" value="UniProtKB-KW"/>
</dbReference>
<dbReference type="GO" id="GO:0008654">
    <property type="term" value="P:phospholipid biosynthetic process"/>
    <property type="evidence" value="ECO:0007669"/>
    <property type="project" value="UniProtKB-KW"/>
</dbReference>
<dbReference type="PANTHER" id="PTHR12358:SF106">
    <property type="entry name" value="LIPID KINASE YEGS"/>
    <property type="match status" value="1"/>
</dbReference>
<protein>
    <recommendedName>
        <fullName evidence="9">DAGKc domain-containing protein</fullName>
    </recommendedName>
</protein>
<dbReference type="InterPro" id="IPR016064">
    <property type="entry name" value="NAD/diacylglycerol_kinase_sf"/>
</dbReference>
<keyword evidence="5" id="KW-0418">Kinase</keyword>
<dbReference type="GO" id="GO:0005886">
    <property type="term" value="C:plasma membrane"/>
    <property type="evidence" value="ECO:0007669"/>
    <property type="project" value="TreeGrafter"/>
</dbReference>
<sequence length="318" mass="35718">MKHIFIVNPASCKRKKEEKMEREIKAAAAELGEEYEIYRTKAPKDGENYVRRLCEGLASRGEAVRIYACGGDGTINEVVNGAFGYENAEIGAVPLGTGNDYIRNYGMVSDFLNIKRQMKGKSRYSDLIEYRAVCDGRETKGLCANMFNIGFDCNVVDLTARIKKLPFLRGSLAYLVSVFIILVEKRGANLRIEYASGPPVDGRILLVAVANGCYCGGGVKGVPYCRLDDGLMDVSVVKNVTRRFFIRLFPSYSKGTHLENREMREKKVIRYSREKTLTIRAKDRYMRLCTDGEITSQESVEFSVIKDAFRFIVPEGPA</sequence>
<dbReference type="GO" id="GO:0005524">
    <property type="term" value="F:ATP binding"/>
    <property type="evidence" value="ECO:0007669"/>
    <property type="project" value="UniProtKB-KW"/>
</dbReference>
<accession>A0A9D1I1D0</accession>
<proteinExistence type="inferred from homology"/>
<reference evidence="10" key="1">
    <citation type="submission" date="2020-10" db="EMBL/GenBank/DDBJ databases">
        <authorList>
            <person name="Gilroy R."/>
        </authorList>
    </citation>
    <scope>NUCLEOTIDE SEQUENCE</scope>
    <source>
        <strain evidence="10">ChiHcec3-6078</strain>
    </source>
</reference>
<dbReference type="Pfam" id="PF00781">
    <property type="entry name" value="DAGK_cat"/>
    <property type="match status" value="1"/>
</dbReference>
<comment type="similarity">
    <text evidence="2">Belongs to the diacylglycerol/lipid kinase family.</text>
</comment>
<dbReference type="AlphaFoldDB" id="A0A9D1I1D0"/>
<evidence type="ECO:0000256" key="6">
    <source>
        <dbReference type="ARBA" id="ARBA00022840"/>
    </source>
</evidence>
<organism evidence="10 11">
    <name type="scientific">Candidatus Allocopromorpha excrementigallinarum</name>
    <dbReference type="NCBI Taxonomy" id="2840742"/>
    <lineage>
        <taxon>Bacteria</taxon>
        <taxon>Bacillati</taxon>
        <taxon>Bacillota</taxon>
        <taxon>Clostridia</taxon>
        <taxon>Eubacteriales</taxon>
        <taxon>Eubacteriaceae</taxon>
        <taxon>Eubacteriaceae incertae sedis</taxon>
        <taxon>Candidatus Allocopromorpha</taxon>
    </lineage>
</organism>
<keyword evidence="4" id="KW-0547">Nucleotide-binding</keyword>
<keyword evidence="7" id="KW-0594">Phospholipid biosynthesis</keyword>
<evidence type="ECO:0000256" key="2">
    <source>
        <dbReference type="ARBA" id="ARBA00005983"/>
    </source>
</evidence>
<dbReference type="EMBL" id="DVMP01000144">
    <property type="protein sequence ID" value="HIU26374.1"/>
    <property type="molecule type" value="Genomic_DNA"/>
</dbReference>
<comment type="caution">
    <text evidence="10">The sequence shown here is derived from an EMBL/GenBank/DDBJ whole genome shotgun (WGS) entry which is preliminary data.</text>
</comment>
<keyword evidence="6" id="KW-0067">ATP-binding</keyword>
<keyword evidence="3" id="KW-0808">Transferase</keyword>
<evidence type="ECO:0000256" key="7">
    <source>
        <dbReference type="ARBA" id="ARBA00023209"/>
    </source>
</evidence>
<dbReference type="InterPro" id="IPR001206">
    <property type="entry name" value="Diacylglycerol_kinase_cat_dom"/>
</dbReference>
<evidence type="ECO:0000313" key="11">
    <source>
        <dbReference type="Proteomes" id="UP000824090"/>
    </source>
</evidence>
<feature type="domain" description="DAGKc" evidence="9">
    <location>
        <begin position="1"/>
        <end position="103"/>
    </location>
</feature>
<gene>
    <name evidence="10" type="ORF">IAC50_07785</name>
</gene>
<comment type="cofactor">
    <cofactor evidence="1">
        <name>Mg(2+)</name>
        <dbReference type="ChEBI" id="CHEBI:18420"/>
    </cofactor>
</comment>
<evidence type="ECO:0000256" key="4">
    <source>
        <dbReference type="ARBA" id="ARBA00022741"/>
    </source>
</evidence>
<dbReference type="InterPro" id="IPR017438">
    <property type="entry name" value="ATP-NAD_kinase_N"/>
</dbReference>
<evidence type="ECO:0000313" key="10">
    <source>
        <dbReference type="EMBL" id="HIU26374.1"/>
    </source>
</evidence>
<evidence type="ECO:0000256" key="1">
    <source>
        <dbReference type="ARBA" id="ARBA00001946"/>
    </source>
</evidence>
<dbReference type="PROSITE" id="PS50146">
    <property type="entry name" value="DAGK"/>
    <property type="match status" value="1"/>
</dbReference>
<evidence type="ECO:0000256" key="8">
    <source>
        <dbReference type="ARBA" id="ARBA00023264"/>
    </source>
</evidence>
<dbReference type="InterPro" id="IPR050187">
    <property type="entry name" value="Lipid_Phosphate_FormReg"/>
</dbReference>
<keyword evidence="8" id="KW-1208">Phospholipid metabolism</keyword>
<keyword evidence="7" id="KW-0443">Lipid metabolism</keyword>